<gene>
    <name evidence="1" type="ORF">COCHEDRAFT_1142306</name>
</gene>
<organism evidence="1 2">
    <name type="scientific">Cochliobolus heterostrophus (strain C5 / ATCC 48332 / race O)</name>
    <name type="common">Southern corn leaf blight fungus</name>
    <name type="synonym">Bipolaris maydis</name>
    <dbReference type="NCBI Taxonomy" id="701091"/>
    <lineage>
        <taxon>Eukaryota</taxon>
        <taxon>Fungi</taxon>
        <taxon>Dikarya</taxon>
        <taxon>Ascomycota</taxon>
        <taxon>Pezizomycotina</taxon>
        <taxon>Dothideomycetes</taxon>
        <taxon>Pleosporomycetidae</taxon>
        <taxon>Pleosporales</taxon>
        <taxon>Pleosporineae</taxon>
        <taxon>Pleosporaceae</taxon>
        <taxon>Bipolaris</taxon>
    </lineage>
</organism>
<accession>M2UKU6</accession>
<proteinExistence type="predicted"/>
<dbReference type="OMA" id="ESWYRTT"/>
<reference evidence="2" key="2">
    <citation type="journal article" date="2013" name="PLoS Genet.">
        <title>Comparative genome structure, secondary metabolite, and effector coding capacity across Cochliobolus pathogens.</title>
        <authorList>
            <person name="Condon B.J."/>
            <person name="Leng Y."/>
            <person name="Wu D."/>
            <person name="Bushley K.E."/>
            <person name="Ohm R.A."/>
            <person name="Otillar R."/>
            <person name="Martin J."/>
            <person name="Schackwitz W."/>
            <person name="Grimwood J."/>
            <person name="MohdZainudin N."/>
            <person name="Xue C."/>
            <person name="Wang R."/>
            <person name="Manning V.A."/>
            <person name="Dhillon B."/>
            <person name="Tu Z.J."/>
            <person name="Steffenson B.J."/>
            <person name="Salamov A."/>
            <person name="Sun H."/>
            <person name="Lowry S."/>
            <person name="LaButti K."/>
            <person name="Han J."/>
            <person name="Copeland A."/>
            <person name="Lindquist E."/>
            <person name="Barry K."/>
            <person name="Schmutz J."/>
            <person name="Baker S.E."/>
            <person name="Ciuffetti L.M."/>
            <person name="Grigoriev I.V."/>
            <person name="Zhong S."/>
            <person name="Turgeon B.G."/>
        </authorList>
    </citation>
    <scope>NUCLEOTIDE SEQUENCE [LARGE SCALE GENOMIC DNA]</scope>
    <source>
        <strain evidence="2">C5 / ATCC 48332 / race O</strain>
    </source>
</reference>
<reference evidence="1 2" key="1">
    <citation type="journal article" date="2012" name="PLoS Pathog.">
        <title>Diverse lifestyles and strategies of plant pathogenesis encoded in the genomes of eighteen Dothideomycetes fungi.</title>
        <authorList>
            <person name="Ohm R.A."/>
            <person name="Feau N."/>
            <person name="Henrissat B."/>
            <person name="Schoch C.L."/>
            <person name="Horwitz B.A."/>
            <person name="Barry K.W."/>
            <person name="Condon B.J."/>
            <person name="Copeland A.C."/>
            <person name="Dhillon B."/>
            <person name="Glaser F."/>
            <person name="Hesse C.N."/>
            <person name="Kosti I."/>
            <person name="LaButti K."/>
            <person name="Lindquist E.A."/>
            <person name="Lucas S."/>
            <person name="Salamov A.A."/>
            <person name="Bradshaw R.E."/>
            <person name="Ciuffetti L."/>
            <person name="Hamelin R.C."/>
            <person name="Kema G.H.J."/>
            <person name="Lawrence C."/>
            <person name="Scott J.A."/>
            <person name="Spatafora J.W."/>
            <person name="Turgeon B.G."/>
            <person name="de Wit P.J.G.M."/>
            <person name="Zhong S."/>
            <person name="Goodwin S.B."/>
            <person name="Grigoriev I.V."/>
        </authorList>
    </citation>
    <scope>NUCLEOTIDE SEQUENCE [LARGE SCALE GENOMIC DNA]</scope>
    <source>
        <strain evidence="2">C5 / ATCC 48332 / race O</strain>
    </source>
</reference>
<dbReference type="Proteomes" id="UP000016936">
    <property type="component" value="Unassembled WGS sequence"/>
</dbReference>
<protein>
    <submittedName>
        <fullName evidence="1">Uncharacterized protein</fullName>
    </submittedName>
</protein>
<dbReference type="eggNOG" id="ENOG502RI5K">
    <property type="taxonomic scope" value="Eukaryota"/>
</dbReference>
<evidence type="ECO:0000313" key="1">
    <source>
        <dbReference type="EMBL" id="EMD88572.1"/>
    </source>
</evidence>
<sequence length="294" mass="34242">MDSDSESELMENPLDLPQVLQHLLMQQIQEYQEIQARQSKEPTPAVKEKTPAFRPVSPRECQSLCTSVHQALPREIRDMIYEYIHAHETIYVGPEYFGKTTVPCESDVKAHYWSAQYMGAEVQREMIESWYRTTLFYFYDKRNNNRVIEKFLVTDRWGHGIKPRDLICRARVELSVEERLHTKYKERPCCVVKDAGEKLTSVFKLFHQLPNHVEFFIRVQTYDAPHTGCMSASELRGAIHALVEELGTLHSMGHRVVVQWPDLNNVELSWKNGAFKASEWTKQLVQAAPMKLNC</sequence>
<dbReference type="HOGENOM" id="CLU_073660_0_0_1"/>
<dbReference type="AlphaFoldDB" id="M2UKU6"/>
<keyword evidence="2" id="KW-1185">Reference proteome</keyword>
<evidence type="ECO:0000313" key="2">
    <source>
        <dbReference type="Proteomes" id="UP000016936"/>
    </source>
</evidence>
<dbReference type="OrthoDB" id="3684889at2759"/>
<dbReference type="EMBL" id="KB445580">
    <property type="protein sequence ID" value="EMD88572.1"/>
    <property type="molecule type" value="Genomic_DNA"/>
</dbReference>
<name>M2UKU6_COCH5</name>